<evidence type="ECO:0000313" key="2">
    <source>
        <dbReference type="EMBL" id="GAA0605057.1"/>
    </source>
</evidence>
<dbReference type="NCBIfam" id="TIGR01784">
    <property type="entry name" value="T_den_put_tspse"/>
    <property type="match status" value="1"/>
</dbReference>
<keyword evidence="3" id="KW-1185">Reference proteome</keyword>
<evidence type="ECO:0000313" key="3">
    <source>
        <dbReference type="Proteomes" id="UP001500866"/>
    </source>
</evidence>
<dbReference type="PANTHER" id="PTHR41317">
    <property type="entry name" value="PD-(D_E)XK NUCLEASE FAMILY TRANSPOSASE"/>
    <property type="match status" value="1"/>
</dbReference>
<dbReference type="PANTHER" id="PTHR41317:SF1">
    <property type="entry name" value="PD-(D_E)XK NUCLEASE FAMILY TRANSPOSASE"/>
    <property type="match status" value="1"/>
</dbReference>
<name>A0ABN1G6Y2_9BACI</name>
<feature type="compositionally biased region" description="Basic and acidic residues" evidence="1">
    <location>
        <begin position="337"/>
        <end position="352"/>
    </location>
</feature>
<evidence type="ECO:0008006" key="4">
    <source>
        <dbReference type="Google" id="ProtNLM"/>
    </source>
</evidence>
<accession>A0ABN1G6Y2</accession>
<feature type="compositionally biased region" description="Polar residues" evidence="1">
    <location>
        <begin position="367"/>
        <end position="387"/>
    </location>
</feature>
<gene>
    <name evidence="2" type="ORF">GCM10009001_22890</name>
</gene>
<dbReference type="Gene3D" id="1.20.120.330">
    <property type="entry name" value="Nucleotidyltransferases domain 2"/>
    <property type="match status" value="1"/>
</dbReference>
<dbReference type="Proteomes" id="UP001500866">
    <property type="component" value="Unassembled WGS sequence"/>
</dbReference>
<proteinExistence type="predicted"/>
<comment type="caution">
    <text evidence="2">The sequence shown here is derived from an EMBL/GenBank/DDBJ whole genome shotgun (WGS) entry which is preliminary data.</text>
</comment>
<evidence type="ECO:0000256" key="1">
    <source>
        <dbReference type="SAM" id="MobiDB-lite"/>
    </source>
</evidence>
<dbReference type="SUPFAM" id="SSF57997">
    <property type="entry name" value="Tropomyosin"/>
    <property type="match status" value="1"/>
</dbReference>
<dbReference type="EMBL" id="BAAADS010000016">
    <property type="protein sequence ID" value="GAA0605057.1"/>
    <property type="molecule type" value="Genomic_DNA"/>
</dbReference>
<reference evidence="2 3" key="1">
    <citation type="journal article" date="2019" name="Int. J. Syst. Evol. Microbiol.">
        <title>The Global Catalogue of Microorganisms (GCM) 10K type strain sequencing project: providing services to taxonomists for standard genome sequencing and annotation.</title>
        <authorList>
            <consortium name="The Broad Institute Genomics Platform"/>
            <consortium name="The Broad Institute Genome Sequencing Center for Infectious Disease"/>
            <person name="Wu L."/>
            <person name="Ma J."/>
        </authorList>
    </citation>
    <scope>NUCLEOTIDE SEQUENCE [LARGE SCALE GENOMIC DNA]</scope>
    <source>
        <strain evidence="2 3">JCM 15395</strain>
    </source>
</reference>
<feature type="region of interest" description="Disordered" evidence="1">
    <location>
        <begin position="327"/>
        <end position="424"/>
    </location>
</feature>
<dbReference type="RefSeq" id="WP_343813144.1">
    <property type="nucleotide sequence ID" value="NZ_BAAADS010000016.1"/>
</dbReference>
<sequence>MVLAEQVNAKPSEYTALIHVKENPTDYRKSNEDSKGNAKTRLLKRIPLAKLMDLKVDYAFKQLFGNEKNKEITVVFLNAILQKTGRNKIKDISFGNTDLANEYADDKASRLDLLVVTDAGEWIDVEIQFANKYDMVKRSLYYWSKTYQQPLEKSMLYSQLRPVIAINILNFDLFSETKNFHTTFHLHEDVEKFKLTEVMEFHFIEMSKLILDWKSDKLNPRDDILARWLLMLGMVDRRTGKGYEDIYSELEEISMDDEFLRNAFQNWEELSMTQEQRIAYEGRFRRLMDEEVFRRKMEIKQQEIEQSERRLAQSRQEFDQLKHEVEDSQQNLKQRKRDLEQSKQNLEQRKQGLEQSKQNLEQRKQGLEQSKQSLEQTRQGLEQSKQNLEQRKRDLEESQQNLEQTRHDLNQSKQNLEQSKQEMDQREKMIEQRDTKLRQKEAAVEQRMNEIARNLLSRGMNVKAVAESTGLSEDIVKEIKQGL</sequence>
<protein>
    <recommendedName>
        <fullName evidence="4">Rpn family recombination-promoting nuclease/putative transposase</fullName>
    </recommendedName>
</protein>
<organism evidence="2 3">
    <name type="scientific">Virgibacillus siamensis</name>
    <dbReference type="NCBI Taxonomy" id="480071"/>
    <lineage>
        <taxon>Bacteria</taxon>
        <taxon>Bacillati</taxon>
        <taxon>Bacillota</taxon>
        <taxon>Bacilli</taxon>
        <taxon>Bacillales</taxon>
        <taxon>Bacillaceae</taxon>
        <taxon>Virgibacillus</taxon>
    </lineage>
</organism>
<dbReference type="InterPro" id="IPR010106">
    <property type="entry name" value="RpnA"/>
</dbReference>
<dbReference type="Pfam" id="PF12784">
    <property type="entry name" value="PDDEXK_2"/>
    <property type="match status" value="1"/>
</dbReference>